<feature type="transmembrane region" description="Helical" evidence="6">
    <location>
        <begin position="123"/>
        <end position="143"/>
    </location>
</feature>
<comment type="caution">
    <text evidence="8">The sequence shown here is derived from an EMBL/GenBank/DDBJ whole genome shotgun (WGS) entry which is preliminary data.</text>
</comment>
<dbReference type="EMBL" id="JACHNU010000001">
    <property type="protein sequence ID" value="MBB4660662.1"/>
    <property type="molecule type" value="Genomic_DNA"/>
</dbReference>
<dbReference type="PROSITE" id="PS50850">
    <property type="entry name" value="MFS"/>
    <property type="match status" value="1"/>
</dbReference>
<dbReference type="InterPro" id="IPR011701">
    <property type="entry name" value="MFS"/>
</dbReference>
<dbReference type="GO" id="GO:0005886">
    <property type="term" value="C:plasma membrane"/>
    <property type="evidence" value="ECO:0007669"/>
    <property type="project" value="UniProtKB-SubCell"/>
</dbReference>
<dbReference type="InterPro" id="IPR020846">
    <property type="entry name" value="MFS_dom"/>
</dbReference>
<accession>A0A840I819</accession>
<feature type="transmembrane region" description="Helical" evidence="6">
    <location>
        <begin position="66"/>
        <end position="86"/>
    </location>
</feature>
<feature type="transmembrane region" description="Helical" evidence="6">
    <location>
        <begin position="454"/>
        <end position="473"/>
    </location>
</feature>
<evidence type="ECO:0000313" key="9">
    <source>
        <dbReference type="Proteomes" id="UP000585272"/>
    </source>
</evidence>
<dbReference type="CDD" id="cd17504">
    <property type="entry name" value="MFS_MMR_MDR_like"/>
    <property type="match status" value="1"/>
</dbReference>
<evidence type="ECO:0000256" key="3">
    <source>
        <dbReference type="ARBA" id="ARBA00022692"/>
    </source>
</evidence>
<evidence type="ECO:0000256" key="6">
    <source>
        <dbReference type="SAM" id="Phobius"/>
    </source>
</evidence>
<evidence type="ECO:0000313" key="8">
    <source>
        <dbReference type="EMBL" id="MBB4660662.1"/>
    </source>
</evidence>
<dbReference type="Pfam" id="PF07690">
    <property type="entry name" value="MFS_1"/>
    <property type="match status" value="2"/>
</dbReference>
<evidence type="ECO:0000256" key="1">
    <source>
        <dbReference type="ARBA" id="ARBA00004651"/>
    </source>
</evidence>
<feature type="transmembrane region" description="Helical" evidence="6">
    <location>
        <begin position="319"/>
        <end position="339"/>
    </location>
</feature>
<evidence type="ECO:0000256" key="5">
    <source>
        <dbReference type="ARBA" id="ARBA00023136"/>
    </source>
</evidence>
<gene>
    <name evidence="8" type="ORF">BDZ31_000235</name>
</gene>
<protein>
    <submittedName>
        <fullName evidence="8">MFS family permease</fullName>
    </submittedName>
</protein>
<keyword evidence="2" id="KW-0813">Transport</keyword>
<dbReference type="InterPro" id="IPR036259">
    <property type="entry name" value="MFS_trans_sf"/>
</dbReference>
<dbReference type="PANTHER" id="PTHR42718:SF9">
    <property type="entry name" value="MAJOR FACILITATOR SUPERFAMILY MULTIDRUG TRANSPORTER MFSC"/>
    <property type="match status" value="1"/>
</dbReference>
<evidence type="ECO:0000259" key="7">
    <source>
        <dbReference type="PROSITE" id="PS50850"/>
    </source>
</evidence>
<feature type="transmembrane region" description="Helical" evidence="6">
    <location>
        <begin position="150"/>
        <end position="173"/>
    </location>
</feature>
<feature type="transmembrane region" description="Helical" evidence="6">
    <location>
        <begin position="214"/>
        <end position="232"/>
    </location>
</feature>
<dbReference type="Gene3D" id="1.20.1250.20">
    <property type="entry name" value="MFS general substrate transporter like domains"/>
    <property type="match status" value="1"/>
</dbReference>
<proteinExistence type="predicted"/>
<dbReference type="PANTHER" id="PTHR42718">
    <property type="entry name" value="MAJOR FACILITATOR SUPERFAMILY MULTIDRUG TRANSPORTER MFSC"/>
    <property type="match status" value="1"/>
</dbReference>
<reference evidence="8 9" key="1">
    <citation type="submission" date="2020-08" db="EMBL/GenBank/DDBJ databases">
        <title>Genomic Encyclopedia of Archaeal and Bacterial Type Strains, Phase II (KMG-II): from individual species to whole genera.</title>
        <authorList>
            <person name="Goeker M."/>
        </authorList>
    </citation>
    <scope>NUCLEOTIDE SEQUENCE [LARGE SCALE GENOMIC DNA]</scope>
    <source>
        <strain evidence="8 9">DSM 23288</strain>
    </source>
</reference>
<name>A0A840I819_9ACTN</name>
<feature type="transmembrane region" description="Helical" evidence="6">
    <location>
        <begin position="26"/>
        <end position="46"/>
    </location>
</feature>
<sequence>MSNATRPDSTAVADPPDTDGWSPQQIAALATVAICGVLVALTQTLLVPVLGQIQADLGSTTSGTQWLLTATLLSAAVAVPVFGRLGDLYGKRLMLLAAVVALAFGSLICALTSNLAVMIVGRAITGLSSAAIPLGISLIGTVLPKERAPAGIALVSATLGIGGALGLPLAALVAEHADYHVLFWTCVGGGALAFAGIAAAISDPPRTGRGRLDLGGTALLSATLVCLLLPLAQANAWGWGDARTVGLLAAALVGIAVFVAVERRAASPLVDVVANARPALLLTNVASLAVGFALFASLIGTASYVQAPEATGYGFGSSVLAGGLAMLPSGVAMLLLSPVSAKLSIRFGPKVTLALGASIVALGFLFRIVFVDAYWQVVVGTTIAGAGTGIAYAAMPSLILLGARRSQLAAANGLNTLFRSVGSSLASAIGGTLLASMTIGVGGHELPSLGAYRTLFAICAGAAVIGALIALAIPAAGSEREEPAEAPVRQTAGV</sequence>
<dbReference type="Proteomes" id="UP000585272">
    <property type="component" value="Unassembled WGS sequence"/>
</dbReference>
<keyword evidence="4 6" id="KW-1133">Transmembrane helix</keyword>
<feature type="transmembrane region" description="Helical" evidence="6">
    <location>
        <begin position="421"/>
        <end position="442"/>
    </location>
</feature>
<evidence type="ECO:0000256" key="2">
    <source>
        <dbReference type="ARBA" id="ARBA00022448"/>
    </source>
</evidence>
<keyword evidence="9" id="KW-1185">Reference proteome</keyword>
<dbReference type="SUPFAM" id="SSF103473">
    <property type="entry name" value="MFS general substrate transporter"/>
    <property type="match status" value="1"/>
</dbReference>
<feature type="transmembrane region" description="Helical" evidence="6">
    <location>
        <begin position="244"/>
        <end position="261"/>
    </location>
</feature>
<keyword evidence="5 6" id="KW-0472">Membrane</keyword>
<feature type="transmembrane region" description="Helical" evidence="6">
    <location>
        <begin position="351"/>
        <end position="371"/>
    </location>
</feature>
<feature type="transmembrane region" description="Helical" evidence="6">
    <location>
        <begin position="281"/>
        <end position="307"/>
    </location>
</feature>
<feature type="transmembrane region" description="Helical" evidence="6">
    <location>
        <begin position="179"/>
        <end position="202"/>
    </location>
</feature>
<feature type="domain" description="Major facilitator superfamily (MFS) profile" evidence="7">
    <location>
        <begin position="28"/>
        <end position="478"/>
    </location>
</feature>
<evidence type="ECO:0000256" key="4">
    <source>
        <dbReference type="ARBA" id="ARBA00022989"/>
    </source>
</evidence>
<dbReference type="AlphaFoldDB" id="A0A840I819"/>
<comment type="subcellular location">
    <subcellularLocation>
        <location evidence="1">Cell membrane</location>
        <topology evidence="1">Multi-pass membrane protein</topology>
    </subcellularLocation>
</comment>
<dbReference type="RefSeq" id="WP_183338178.1">
    <property type="nucleotide sequence ID" value="NZ_JACHNU010000001.1"/>
</dbReference>
<feature type="transmembrane region" description="Helical" evidence="6">
    <location>
        <begin position="377"/>
        <end position="401"/>
    </location>
</feature>
<feature type="transmembrane region" description="Helical" evidence="6">
    <location>
        <begin position="93"/>
        <end position="117"/>
    </location>
</feature>
<organism evidence="8 9">
    <name type="scientific">Conexibacter arvalis</name>
    <dbReference type="NCBI Taxonomy" id="912552"/>
    <lineage>
        <taxon>Bacteria</taxon>
        <taxon>Bacillati</taxon>
        <taxon>Actinomycetota</taxon>
        <taxon>Thermoleophilia</taxon>
        <taxon>Solirubrobacterales</taxon>
        <taxon>Conexibacteraceae</taxon>
        <taxon>Conexibacter</taxon>
    </lineage>
</organism>
<keyword evidence="3 6" id="KW-0812">Transmembrane</keyword>
<dbReference type="GO" id="GO:0022857">
    <property type="term" value="F:transmembrane transporter activity"/>
    <property type="evidence" value="ECO:0007669"/>
    <property type="project" value="InterPro"/>
</dbReference>